<organism evidence="1 2">
    <name type="scientific">Qipengyuania mesophila</name>
    <dbReference type="NCBI Taxonomy" id="2867246"/>
    <lineage>
        <taxon>Bacteria</taxon>
        <taxon>Pseudomonadati</taxon>
        <taxon>Pseudomonadota</taxon>
        <taxon>Alphaproteobacteria</taxon>
        <taxon>Sphingomonadales</taxon>
        <taxon>Erythrobacteraceae</taxon>
        <taxon>Qipengyuania</taxon>
    </lineage>
</organism>
<dbReference type="Proteomes" id="UP000782554">
    <property type="component" value="Unassembled WGS sequence"/>
</dbReference>
<gene>
    <name evidence="1" type="ORF">K3181_01335</name>
</gene>
<evidence type="ECO:0000313" key="2">
    <source>
        <dbReference type="Proteomes" id="UP000782554"/>
    </source>
</evidence>
<comment type="caution">
    <text evidence="1">The sequence shown here is derived from an EMBL/GenBank/DDBJ whole genome shotgun (WGS) entry which is preliminary data.</text>
</comment>
<dbReference type="EMBL" id="JAIGNU010000001">
    <property type="protein sequence ID" value="MBX7500083.1"/>
    <property type="molecule type" value="Genomic_DNA"/>
</dbReference>
<dbReference type="RefSeq" id="WP_221600094.1">
    <property type="nucleotide sequence ID" value="NZ_JAIGNU010000001.1"/>
</dbReference>
<reference evidence="1 2" key="1">
    <citation type="submission" date="2021-08" db="EMBL/GenBank/DDBJ databases">
        <title>Comparative Genomics Analysis of the Genus Qipengyuania Reveals Extensive Genetic Diversity and Metabolic Versatility, Including the Description of Fifteen Novel Species.</title>
        <authorList>
            <person name="Liu Y."/>
        </authorList>
    </citation>
    <scope>NUCLEOTIDE SEQUENCE [LARGE SCALE GENOMIC DNA]</scope>
    <source>
        <strain evidence="1 2">YG27</strain>
    </source>
</reference>
<evidence type="ECO:0000313" key="1">
    <source>
        <dbReference type="EMBL" id="MBX7500083.1"/>
    </source>
</evidence>
<name>A0ABS7JR59_9SPHN</name>
<keyword evidence="2" id="KW-1185">Reference proteome</keyword>
<sequence>MARILKVRLSKIARAQAVLDLSNTYANTTSSRLNGKLAGLPIYTGPTGRVALANLSNGRMPEFRRVGWRYVATFEDFTGSLPCPATADYARSSGGTHRCCRIDHSAATFVNAVQVACRHAASRENNLRFAPRLLLYPVLRWSAVWMAERHQENDFFVVDDRGISDRLSCLKDLEHALKGIIAL</sequence>
<protein>
    <submittedName>
        <fullName evidence="1">Uncharacterized protein</fullName>
    </submittedName>
</protein>
<accession>A0ABS7JR59</accession>
<proteinExistence type="predicted"/>